<dbReference type="Pfam" id="PF03480">
    <property type="entry name" value="DctP"/>
    <property type="match status" value="1"/>
</dbReference>
<name>A0A9X3EJV6_9GAMM</name>
<dbReference type="EMBL" id="JAPNOA010000028">
    <property type="protein sequence ID" value="MCY0965656.1"/>
    <property type="molecule type" value="Genomic_DNA"/>
</dbReference>
<dbReference type="InterPro" id="IPR018389">
    <property type="entry name" value="DctP_fam"/>
</dbReference>
<organism evidence="3 4">
    <name type="scientific">Parathalassolituus penaei</name>
    <dbReference type="NCBI Taxonomy" id="2997323"/>
    <lineage>
        <taxon>Bacteria</taxon>
        <taxon>Pseudomonadati</taxon>
        <taxon>Pseudomonadota</taxon>
        <taxon>Gammaproteobacteria</taxon>
        <taxon>Oceanospirillales</taxon>
        <taxon>Oceanospirillaceae</taxon>
        <taxon>Parathalassolituus</taxon>
    </lineage>
</organism>
<dbReference type="PANTHER" id="PTHR33376:SF15">
    <property type="entry name" value="BLL6794 PROTEIN"/>
    <property type="match status" value="1"/>
</dbReference>
<proteinExistence type="predicted"/>
<dbReference type="Proteomes" id="UP001150830">
    <property type="component" value="Unassembled WGS sequence"/>
</dbReference>
<dbReference type="CDD" id="cd13665">
    <property type="entry name" value="PBP2_TRAP_Dctp3_4"/>
    <property type="match status" value="1"/>
</dbReference>
<feature type="chain" id="PRO_5040869261" evidence="2">
    <location>
        <begin position="30"/>
        <end position="344"/>
    </location>
</feature>
<dbReference type="RefSeq" id="WP_283173870.1">
    <property type="nucleotide sequence ID" value="NZ_JAPNOA010000028.1"/>
</dbReference>
<dbReference type="PANTHER" id="PTHR33376">
    <property type="match status" value="1"/>
</dbReference>
<accession>A0A9X3EJV6</accession>
<dbReference type="Gene3D" id="3.40.190.170">
    <property type="entry name" value="Bacterial extracellular solute-binding protein, family 7"/>
    <property type="match status" value="1"/>
</dbReference>
<comment type="caution">
    <text evidence="3">The sequence shown here is derived from an EMBL/GenBank/DDBJ whole genome shotgun (WGS) entry which is preliminary data.</text>
</comment>
<evidence type="ECO:0000313" key="3">
    <source>
        <dbReference type="EMBL" id="MCY0965656.1"/>
    </source>
</evidence>
<sequence>MKSTIKKLSVVVASVLSVSSFGWSSAATAAEVNLRFAHFWPATSGIAKTLDSWAKQVEADSNGRIRVEMYPAQTLAKAVQTYDSVVKGIADVGVSIQGYTANRFPITQIVELPGIVQTGEQGSCVVQNLYQEGTFKGEYDDAHVLFMFTHGPGHIHTKGKLVKEPHDVAGMMIRRPTVVAGELLKGLGAEPVGLAAPEMYGAMSRGVINGVALPWEAMTSFRLNELADKHTEIGLYSLAFVATMNSRTYQRLPADLKAVIDRNSGVEWSRKLGAAYDVLDINGVEQARALGHEIHTVEGGVENPAWKPVVDAAVKHYATELESKGIKVGEIYQHALQVSDRCES</sequence>
<protein>
    <submittedName>
        <fullName evidence="3">TRAP transporter substrate-binding protein</fullName>
    </submittedName>
</protein>
<evidence type="ECO:0000313" key="4">
    <source>
        <dbReference type="Proteomes" id="UP001150830"/>
    </source>
</evidence>
<feature type="signal peptide" evidence="2">
    <location>
        <begin position="1"/>
        <end position="29"/>
    </location>
</feature>
<keyword evidence="4" id="KW-1185">Reference proteome</keyword>
<dbReference type="AlphaFoldDB" id="A0A9X3EJV6"/>
<dbReference type="InterPro" id="IPR038404">
    <property type="entry name" value="TRAP_DctP_sf"/>
</dbReference>
<reference evidence="3" key="1">
    <citation type="submission" date="2022-11" db="EMBL/GenBank/DDBJ databases">
        <title>Parathalassolutuus dongxingensis gen. nov., sp. nov., a novel member of family Oceanospirillaceae isolated from a coastal shrimp pond in Guangxi, China.</title>
        <authorList>
            <person name="Chen H."/>
        </authorList>
    </citation>
    <scope>NUCLEOTIDE SEQUENCE</scope>
    <source>
        <strain evidence="3">G-43</strain>
    </source>
</reference>
<keyword evidence="1 2" id="KW-0732">Signal</keyword>
<evidence type="ECO:0000256" key="1">
    <source>
        <dbReference type="ARBA" id="ARBA00022729"/>
    </source>
</evidence>
<evidence type="ECO:0000256" key="2">
    <source>
        <dbReference type="SAM" id="SignalP"/>
    </source>
</evidence>
<gene>
    <name evidence="3" type="ORF">OUO13_10690</name>
</gene>
<dbReference type="GO" id="GO:0055085">
    <property type="term" value="P:transmembrane transport"/>
    <property type="evidence" value="ECO:0007669"/>
    <property type="project" value="InterPro"/>
</dbReference>
<dbReference type="NCBIfam" id="NF037995">
    <property type="entry name" value="TRAP_S1"/>
    <property type="match status" value="1"/>
</dbReference>